<evidence type="ECO:0000256" key="5">
    <source>
        <dbReference type="ARBA" id="ARBA00022989"/>
    </source>
</evidence>
<dbReference type="STRING" id="48709.A0A1D2M255"/>
<evidence type="ECO:0000256" key="6">
    <source>
        <dbReference type="ARBA" id="ARBA00023040"/>
    </source>
</evidence>
<evidence type="ECO:0000256" key="1">
    <source>
        <dbReference type="ARBA" id="ARBA00004651"/>
    </source>
</evidence>
<keyword evidence="13" id="KW-1185">Reference proteome</keyword>
<dbReference type="GO" id="GO:0043005">
    <property type="term" value="C:neuron projection"/>
    <property type="evidence" value="ECO:0007669"/>
    <property type="project" value="TreeGrafter"/>
</dbReference>
<keyword evidence="8 12" id="KW-0675">Receptor</keyword>
<dbReference type="Proteomes" id="UP000094527">
    <property type="component" value="Unassembled WGS sequence"/>
</dbReference>
<keyword evidence="5 10" id="KW-1133">Transmembrane helix</keyword>
<sequence length="333" mass="38213">MDYDYFNPHHWTFYDSELGLGEETFIVNIYAFICIIGLPGIFLIVSAVFRFPKLQTVTHQFTGNVAIANLSFLSALPFLITTVDLGHWVFGWVVCKAYFSMTSVNQITISFFLLITTVDRYLVVCHPTKAPKLRTQIISQFVIIFVWIITVVLIVPTARYAEILEIDERISCNIFWPESETMSGELIFIWYSFVIGFAAPVSFTLVFYIITMLRFLTVVTQNQNGFTKEQREITKLVLSLVTVHFACWIPYWTCQMLLGLMHDPQRETFLIFFILSGISSYSYSATFPIMCFFLSENFNKSVKEVCFCCKKAEGNISSGLDMAEMNLISVTEN</sequence>
<keyword evidence="6" id="KW-0297">G-protein coupled receptor</keyword>
<dbReference type="OrthoDB" id="6076970at2759"/>
<comment type="subcellular location">
    <subcellularLocation>
        <location evidence="1">Cell membrane</location>
        <topology evidence="1">Multi-pass membrane protein</topology>
    </subcellularLocation>
</comment>
<evidence type="ECO:0000256" key="7">
    <source>
        <dbReference type="ARBA" id="ARBA00023136"/>
    </source>
</evidence>
<dbReference type="Gene3D" id="1.20.1070.10">
    <property type="entry name" value="Rhodopsin 7-helix transmembrane proteins"/>
    <property type="match status" value="1"/>
</dbReference>
<name>A0A1D2M255_ORCCI</name>
<feature type="transmembrane region" description="Helical" evidence="10">
    <location>
        <begin position="188"/>
        <end position="216"/>
    </location>
</feature>
<feature type="transmembrane region" description="Helical" evidence="10">
    <location>
        <begin position="270"/>
        <end position="294"/>
    </location>
</feature>
<feature type="transmembrane region" description="Helical" evidence="10">
    <location>
        <begin position="61"/>
        <end position="83"/>
    </location>
</feature>
<feature type="transmembrane region" description="Helical" evidence="10">
    <location>
        <begin position="137"/>
        <end position="155"/>
    </location>
</feature>
<dbReference type="Pfam" id="PF00001">
    <property type="entry name" value="7tm_1"/>
    <property type="match status" value="1"/>
</dbReference>
<dbReference type="OMA" id="VNQITIS"/>
<dbReference type="GO" id="GO:0004930">
    <property type="term" value="F:G protein-coupled receptor activity"/>
    <property type="evidence" value="ECO:0007669"/>
    <property type="project" value="UniProtKB-KW"/>
</dbReference>
<keyword evidence="4 10" id="KW-0812">Transmembrane</keyword>
<evidence type="ECO:0000259" key="11">
    <source>
        <dbReference type="PROSITE" id="PS50262"/>
    </source>
</evidence>
<reference evidence="12 13" key="1">
    <citation type="journal article" date="2016" name="Genome Biol. Evol.">
        <title>Gene Family Evolution Reflects Adaptation to Soil Environmental Stressors in the Genome of the Collembolan Orchesella cincta.</title>
        <authorList>
            <person name="Faddeeva-Vakhrusheva A."/>
            <person name="Derks M.F."/>
            <person name="Anvar S.Y."/>
            <person name="Agamennone V."/>
            <person name="Suring W."/>
            <person name="Smit S."/>
            <person name="van Straalen N.M."/>
            <person name="Roelofs D."/>
        </authorList>
    </citation>
    <scope>NUCLEOTIDE SEQUENCE [LARGE SCALE GENOMIC DNA]</scope>
    <source>
        <tissue evidence="12">Mixed pool</tissue>
    </source>
</reference>
<dbReference type="InterPro" id="IPR017452">
    <property type="entry name" value="GPCR_Rhodpsn_7TM"/>
</dbReference>
<evidence type="ECO:0000256" key="9">
    <source>
        <dbReference type="ARBA" id="ARBA00023224"/>
    </source>
</evidence>
<feature type="transmembrane region" description="Helical" evidence="10">
    <location>
        <begin position="89"/>
        <end position="116"/>
    </location>
</feature>
<evidence type="ECO:0000256" key="4">
    <source>
        <dbReference type="ARBA" id="ARBA00022692"/>
    </source>
</evidence>
<dbReference type="InterPro" id="IPR000276">
    <property type="entry name" value="GPCR_Rhodpsn"/>
</dbReference>
<dbReference type="PRINTS" id="PR00237">
    <property type="entry name" value="GPCRRHODOPSN"/>
</dbReference>
<evidence type="ECO:0000313" key="12">
    <source>
        <dbReference type="EMBL" id="ODM87053.1"/>
    </source>
</evidence>
<evidence type="ECO:0000256" key="10">
    <source>
        <dbReference type="SAM" id="Phobius"/>
    </source>
</evidence>
<evidence type="ECO:0000313" key="13">
    <source>
        <dbReference type="Proteomes" id="UP000094527"/>
    </source>
</evidence>
<dbReference type="PANTHER" id="PTHR24229">
    <property type="entry name" value="NEUROPEPTIDES RECEPTOR"/>
    <property type="match status" value="1"/>
</dbReference>
<dbReference type="AlphaFoldDB" id="A0A1D2M255"/>
<dbReference type="GO" id="GO:0005886">
    <property type="term" value="C:plasma membrane"/>
    <property type="evidence" value="ECO:0007669"/>
    <property type="project" value="UniProtKB-SubCell"/>
</dbReference>
<organism evidence="12 13">
    <name type="scientific">Orchesella cincta</name>
    <name type="common">Springtail</name>
    <name type="synonym">Podura cincta</name>
    <dbReference type="NCBI Taxonomy" id="48709"/>
    <lineage>
        <taxon>Eukaryota</taxon>
        <taxon>Metazoa</taxon>
        <taxon>Ecdysozoa</taxon>
        <taxon>Arthropoda</taxon>
        <taxon>Hexapoda</taxon>
        <taxon>Collembola</taxon>
        <taxon>Entomobryomorpha</taxon>
        <taxon>Entomobryoidea</taxon>
        <taxon>Orchesellidae</taxon>
        <taxon>Orchesellinae</taxon>
        <taxon>Orchesella</taxon>
    </lineage>
</organism>
<keyword evidence="9" id="KW-0807">Transducer</keyword>
<comment type="caution">
    <text evidence="12">The sequence shown here is derived from an EMBL/GenBank/DDBJ whole genome shotgun (WGS) entry which is preliminary data.</text>
</comment>
<keyword evidence="3" id="KW-1003">Cell membrane</keyword>
<feature type="transmembrane region" description="Helical" evidence="10">
    <location>
        <begin position="25"/>
        <end position="49"/>
    </location>
</feature>
<dbReference type="PANTHER" id="PTHR24229:SF40">
    <property type="entry name" value="ALLATOSTATIN C RECEPTOR 1-RELATED"/>
    <property type="match status" value="1"/>
</dbReference>
<keyword evidence="7 10" id="KW-0472">Membrane</keyword>
<dbReference type="GO" id="GO:0042277">
    <property type="term" value="F:peptide binding"/>
    <property type="evidence" value="ECO:0007669"/>
    <property type="project" value="TreeGrafter"/>
</dbReference>
<evidence type="ECO:0000256" key="3">
    <source>
        <dbReference type="ARBA" id="ARBA00022475"/>
    </source>
</evidence>
<dbReference type="PROSITE" id="PS50262">
    <property type="entry name" value="G_PROTEIN_RECEP_F1_2"/>
    <property type="match status" value="1"/>
</dbReference>
<evidence type="ECO:0000256" key="8">
    <source>
        <dbReference type="ARBA" id="ARBA00023170"/>
    </source>
</evidence>
<dbReference type="EMBL" id="LJIJ01006274">
    <property type="protein sequence ID" value="ODM87053.1"/>
    <property type="molecule type" value="Genomic_DNA"/>
</dbReference>
<evidence type="ECO:0000256" key="2">
    <source>
        <dbReference type="ARBA" id="ARBA00010663"/>
    </source>
</evidence>
<feature type="transmembrane region" description="Helical" evidence="10">
    <location>
        <begin position="236"/>
        <end position="258"/>
    </location>
</feature>
<feature type="non-terminal residue" evidence="12">
    <location>
        <position position="333"/>
    </location>
</feature>
<comment type="similarity">
    <text evidence="2">Belongs to the G-protein coupled receptor 1 family.</text>
</comment>
<dbReference type="SUPFAM" id="SSF81321">
    <property type="entry name" value="Family A G protein-coupled receptor-like"/>
    <property type="match status" value="1"/>
</dbReference>
<protein>
    <submittedName>
        <fullName evidence="12">Somatostatin receptor type 4</fullName>
    </submittedName>
</protein>
<feature type="domain" description="G-protein coupled receptors family 1 profile" evidence="11">
    <location>
        <begin position="40"/>
        <end position="291"/>
    </location>
</feature>
<proteinExistence type="inferred from homology"/>
<accession>A0A1D2M255</accession>
<gene>
    <name evidence="12" type="ORF">Ocin01_19629</name>
</gene>